<accession>A0A933SD07</accession>
<dbReference type="EMBL" id="JACRIW010000081">
    <property type="protein sequence ID" value="MBI5170119.1"/>
    <property type="molecule type" value="Genomic_DNA"/>
</dbReference>
<comment type="caution">
    <text evidence="2">The sequence shown here is derived from an EMBL/GenBank/DDBJ whole genome shotgun (WGS) entry which is preliminary data.</text>
</comment>
<dbReference type="SUPFAM" id="SSF109604">
    <property type="entry name" value="HD-domain/PDEase-like"/>
    <property type="match status" value="1"/>
</dbReference>
<protein>
    <submittedName>
        <fullName evidence="2">HD domain-containing protein</fullName>
    </submittedName>
</protein>
<name>A0A933SD07_UNCEI</name>
<dbReference type="AlphaFoldDB" id="A0A933SD07"/>
<evidence type="ECO:0000313" key="3">
    <source>
        <dbReference type="Proteomes" id="UP000696931"/>
    </source>
</evidence>
<dbReference type="PANTHER" id="PTHR45228">
    <property type="entry name" value="CYCLIC DI-GMP PHOSPHODIESTERASE TM_0186-RELATED"/>
    <property type="match status" value="1"/>
</dbReference>
<dbReference type="CDD" id="cd00077">
    <property type="entry name" value="HDc"/>
    <property type="match status" value="1"/>
</dbReference>
<gene>
    <name evidence="2" type="ORF">HZA61_11565</name>
</gene>
<sequence>MTTPDPHTPAHDDALAEHATQVSMRLVALLRTARSYQLGNQALTTQIDHFLGVLQAAFADHGEIQLLDHDGDLHFNGVRIPLRATNLRFLEQLQQEFHAREINGVVFVPGLDRDEFESFMRFFLATDAYKGMELFGACEAQGITRVFPAFAAVEAEAVQQDATAVPELAQSYATYQQALHLVEALAPARSRAAGIELRHLKRVVQPLVDTAVAGTPDPSQSALDGQRLTASEHALQVSLVAIRTGAQLGLDRAALAELGAVALLHDTGKSTVAAGVPVDAHAREAGAEARAREHVLAGVRAIAGGNALHESSLLAMRVALEHHAFGPNAYPTLPEGHQRSPLSEIVAIADAYVCLRFSRDKTGAFRTPSRALATVLGPLGPAFDPAVRAALVRALGLYPPGQIVVLDDGALAIVLATSPATPDRPQVEWLTGAAEAPLPADQPRPAGALPEGRHVVRALTRAEWPFAEPDAA</sequence>
<dbReference type="Proteomes" id="UP000696931">
    <property type="component" value="Unassembled WGS sequence"/>
</dbReference>
<dbReference type="PROSITE" id="PS51832">
    <property type="entry name" value="HD_GYP"/>
    <property type="match status" value="1"/>
</dbReference>
<reference evidence="2" key="1">
    <citation type="submission" date="2020-07" db="EMBL/GenBank/DDBJ databases">
        <title>Huge and variable diversity of episymbiotic CPR bacteria and DPANN archaea in groundwater ecosystems.</title>
        <authorList>
            <person name="He C.Y."/>
            <person name="Keren R."/>
            <person name="Whittaker M."/>
            <person name="Farag I.F."/>
            <person name="Doudna J."/>
            <person name="Cate J.H.D."/>
            <person name="Banfield J.F."/>
        </authorList>
    </citation>
    <scope>NUCLEOTIDE SEQUENCE</scope>
    <source>
        <strain evidence="2">NC_groundwater_1813_Pr3_B-0.1um_71_17</strain>
    </source>
</reference>
<feature type="domain" description="HD-GYP" evidence="1">
    <location>
        <begin position="208"/>
        <end position="407"/>
    </location>
</feature>
<evidence type="ECO:0000313" key="2">
    <source>
        <dbReference type="EMBL" id="MBI5170119.1"/>
    </source>
</evidence>
<organism evidence="2 3">
    <name type="scientific">Eiseniibacteriota bacterium</name>
    <dbReference type="NCBI Taxonomy" id="2212470"/>
    <lineage>
        <taxon>Bacteria</taxon>
        <taxon>Candidatus Eiseniibacteriota</taxon>
    </lineage>
</organism>
<dbReference type="InterPro" id="IPR052020">
    <property type="entry name" value="Cyclic_di-GMP/3'3'-cGAMP_PDE"/>
</dbReference>
<dbReference type="Pfam" id="PF01966">
    <property type="entry name" value="HD"/>
    <property type="match status" value="1"/>
</dbReference>
<dbReference type="PANTHER" id="PTHR45228:SF4">
    <property type="entry name" value="LIPOPROTEIN"/>
    <property type="match status" value="1"/>
</dbReference>
<dbReference type="InterPro" id="IPR037522">
    <property type="entry name" value="HD_GYP_dom"/>
</dbReference>
<evidence type="ECO:0000259" key="1">
    <source>
        <dbReference type="PROSITE" id="PS51832"/>
    </source>
</evidence>
<dbReference type="Gene3D" id="1.10.3210.10">
    <property type="entry name" value="Hypothetical protein af1432"/>
    <property type="match status" value="1"/>
</dbReference>
<dbReference type="InterPro" id="IPR006674">
    <property type="entry name" value="HD_domain"/>
</dbReference>
<proteinExistence type="predicted"/>
<dbReference type="InterPro" id="IPR003607">
    <property type="entry name" value="HD/PDEase_dom"/>
</dbReference>